<accession>A0A6G1I124</accession>
<protein>
    <submittedName>
        <fullName evidence="2">Uncharacterized protein</fullName>
    </submittedName>
</protein>
<reference evidence="2" key="1">
    <citation type="journal article" date="2020" name="Stud. Mycol.">
        <title>101 Dothideomycetes genomes: a test case for predicting lifestyles and emergence of pathogens.</title>
        <authorList>
            <person name="Haridas S."/>
            <person name="Albert R."/>
            <person name="Binder M."/>
            <person name="Bloem J."/>
            <person name="Labutti K."/>
            <person name="Salamov A."/>
            <person name="Andreopoulos B."/>
            <person name="Baker S."/>
            <person name="Barry K."/>
            <person name="Bills G."/>
            <person name="Bluhm B."/>
            <person name="Cannon C."/>
            <person name="Castanera R."/>
            <person name="Culley D."/>
            <person name="Daum C."/>
            <person name="Ezra D."/>
            <person name="Gonzalez J."/>
            <person name="Henrissat B."/>
            <person name="Kuo A."/>
            <person name="Liang C."/>
            <person name="Lipzen A."/>
            <person name="Lutzoni F."/>
            <person name="Magnuson J."/>
            <person name="Mondo S."/>
            <person name="Nolan M."/>
            <person name="Ohm R."/>
            <person name="Pangilinan J."/>
            <person name="Park H.-J."/>
            <person name="Ramirez L."/>
            <person name="Alfaro M."/>
            <person name="Sun H."/>
            <person name="Tritt A."/>
            <person name="Yoshinaga Y."/>
            <person name="Zwiers L.-H."/>
            <person name="Turgeon B."/>
            <person name="Goodwin S."/>
            <person name="Spatafora J."/>
            <person name="Crous P."/>
            <person name="Grigoriev I."/>
        </authorList>
    </citation>
    <scope>NUCLEOTIDE SEQUENCE</scope>
    <source>
        <strain evidence="2">CBS 262.69</strain>
    </source>
</reference>
<proteinExistence type="predicted"/>
<gene>
    <name evidence="2" type="ORF">EJ06DRAFT_370741</name>
</gene>
<evidence type="ECO:0000313" key="3">
    <source>
        <dbReference type="Proteomes" id="UP000799640"/>
    </source>
</evidence>
<dbReference type="EMBL" id="ML996692">
    <property type="protein sequence ID" value="KAF2401980.1"/>
    <property type="molecule type" value="Genomic_DNA"/>
</dbReference>
<evidence type="ECO:0000256" key="1">
    <source>
        <dbReference type="SAM" id="MobiDB-lite"/>
    </source>
</evidence>
<dbReference type="Proteomes" id="UP000799640">
    <property type="component" value="Unassembled WGS sequence"/>
</dbReference>
<sequence>MWYILVWPTTADDSHGVPSIRISLSSPGGTRNIPLSKRSPTQRVTAPCPPFPKHTSSSASAARVIARALSLVAGPTRTALWPSRWPRARPAVHAAPGSGSATAKPPSPIVAAVLRGYTASASTGECQGGCGCRGRHVTSDMSPREQVLLGGALVRGPMTLWSRTLARALVAGNGRRGNE</sequence>
<evidence type="ECO:0000313" key="2">
    <source>
        <dbReference type="EMBL" id="KAF2401980.1"/>
    </source>
</evidence>
<keyword evidence="3" id="KW-1185">Reference proteome</keyword>
<dbReference type="AlphaFoldDB" id="A0A6G1I124"/>
<organism evidence="2 3">
    <name type="scientific">Trichodelitschia bisporula</name>
    <dbReference type="NCBI Taxonomy" id="703511"/>
    <lineage>
        <taxon>Eukaryota</taxon>
        <taxon>Fungi</taxon>
        <taxon>Dikarya</taxon>
        <taxon>Ascomycota</taxon>
        <taxon>Pezizomycotina</taxon>
        <taxon>Dothideomycetes</taxon>
        <taxon>Dothideomycetes incertae sedis</taxon>
        <taxon>Phaeotrichales</taxon>
        <taxon>Phaeotrichaceae</taxon>
        <taxon>Trichodelitschia</taxon>
    </lineage>
</organism>
<name>A0A6G1I124_9PEZI</name>
<feature type="region of interest" description="Disordered" evidence="1">
    <location>
        <begin position="28"/>
        <end position="55"/>
    </location>
</feature>